<evidence type="ECO:0000313" key="2">
    <source>
        <dbReference type="Proteomes" id="UP001165960"/>
    </source>
</evidence>
<gene>
    <name evidence="1" type="ORF">DSO57_1036094</name>
</gene>
<comment type="caution">
    <text evidence="1">The sequence shown here is derived from an EMBL/GenBank/DDBJ whole genome shotgun (WGS) entry which is preliminary data.</text>
</comment>
<dbReference type="EMBL" id="QTSX02000336">
    <property type="protein sequence ID" value="KAJ9087149.1"/>
    <property type="molecule type" value="Genomic_DNA"/>
</dbReference>
<dbReference type="Proteomes" id="UP001165960">
    <property type="component" value="Unassembled WGS sequence"/>
</dbReference>
<proteinExistence type="predicted"/>
<name>A0ACC2UK21_9FUNG</name>
<organism evidence="1 2">
    <name type="scientific">Entomophthora muscae</name>
    <dbReference type="NCBI Taxonomy" id="34485"/>
    <lineage>
        <taxon>Eukaryota</taxon>
        <taxon>Fungi</taxon>
        <taxon>Fungi incertae sedis</taxon>
        <taxon>Zoopagomycota</taxon>
        <taxon>Entomophthoromycotina</taxon>
        <taxon>Entomophthoromycetes</taxon>
        <taxon>Entomophthorales</taxon>
        <taxon>Entomophthoraceae</taxon>
        <taxon>Entomophthora</taxon>
    </lineage>
</organism>
<sequence length="224" mass="24930">MAYLGLLAPLLDPLASVMTKVAVGALVAPALHAGPRGSFFQFLSENHLRHNNLPYLLQLHNPWCQDAQTGLLIWPPAPQTIVICLFHPHCLSFNNAAYHFTLTGLASGKISYTQSVDITTRSREGDRGSIEGWLERRRGDWQARAQKAQDNQLACLGIVQPTVWEALPTVFPKEKTPPFDFEWPGIREACVLGAPEIKNRHKVGRPYYLETVNCNSACPIACKF</sequence>
<evidence type="ECO:0000313" key="1">
    <source>
        <dbReference type="EMBL" id="KAJ9087149.1"/>
    </source>
</evidence>
<protein>
    <submittedName>
        <fullName evidence="1">Uncharacterized protein</fullName>
    </submittedName>
</protein>
<accession>A0ACC2UK21</accession>
<reference evidence="1" key="1">
    <citation type="submission" date="2022-04" db="EMBL/GenBank/DDBJ databases">
        <title>Genome of the entomopathogenic fungus Entomophthora muscae.</title>
        <authorList>
            <person name="Elya C."/>
            <person name="Lovett B.R."/>
            <person name="Lee E."/>
            <person name="Macias A.M."/>
            <person name="Hajek A.E."/>
            <person name="De Bivort B.L."/>
            <person name="Kasson M.T."/>
            <person name="De Fine Licht H.H."/>
            <person name="Stajich J.E."/>
        </authorList>
    </citation>
    <scope>NUCLEOTIDE SEQUENCE</scope>
    <source>
        <strain evidence="1">Berkeley</strain>
    </source>
</reference>
<keyword evidence="2" id="KW-1185">Reference proteome</keyword>